<gene>
    <name evidence="2" type="ORF">CIMG_00980</name>
</gene>
<evidence type="ECO:0000313" key="2">
    <source>
        <dbReference type="EMBL" id="EAS35626.3"/>
    </source>
</evidence>
<proteinExistence type="predicted"/>
<keyword evidence="3" id="KW-1185">Reference proteome</keyword>
<accession>J3KI59</accession>
<dbReference type="InParanoid" id="J3KI59"/>
<feature type="compositionally biased region" description="Basic and acidic residues" evidence="1">
    <location>
        <begin position="41"/>
        <end position="50"/>
    </location>
</feature>
<dbReference type="AlphaFoldDB" id="J3KI59"/>
<dbReference type="EMBL" id="GG704911">
    <property type="protein sequence ID" value="EAS35626.3"/>
    <property type="molecule type" value="Genomic_DNA"/>
</dbReference>
<dbReference type="GeneID" id="4566644"/>
<protein>
    <submittedName>
        <fullName evidence="2">Uncharacterized protein</fullName>
    </submittedName>
</protein>
<reference evidence="3" key="2">
    <citation type="journal article" date="2010" name="Genome Res.">
        <title>Population genomic sequencing of Coccidioides fungi reveals recent hybridization and transposon control.</title>
        <authorList>
            <person name="Neafsey D.E."/>
            <person name="Barker B.M."/>
            <person name="Sharpton T.J."/>
            <person name="Stajich J.E."/>
            <person name="Park D.J."/>
            <person name="Whiston E."/>
            <person name="Hung C.-Y."/>
            <person name="McMahan C."/>
            <person name="White J."/>
            <person name="Sykes S."/>
            <person name="Heiman D."/>
            <person name="Young S."/>
            <person name="Zeng Q."/>
            <person name="Abouelleil A."/>
            <person name="Aftuck L."/>
            <person name="Bessette D."/>
            <person name="Brown A."/>
            <person name="FitzGerald M."/>
            <person name="Lui A."/>
            <person name="Macdonald J.P."/>
            <person name="Priest M."/>
            <person name="Orbach M.J."/>
            <person name="Galgiani J.N."/>
            <person name="Kirkland T.N."/>
            <person name="Cole G.T."/>
            <person name="Birren B.W."/>
            <person name="Henn M.R."/>
            <person name="Taylor J.W."/>
            <person name="Rounsley S.D."/>
        </authorList>
    </citation>
    <scope>GENOME REANNOTATION</scope>
    <source>
        <strain evidence="3">RS</strain>
    </source>
</reference>
<sequence>MKNGSSGTIVFIEDPGGPSEGKNFSRPSDRRLALRQANWRDWGRANDRTQRQTLNLPPPRTVTCPPSRGPDPAASETAQSIAYTEDGSNYDYANLRTLLNSCGERLNFPCLLKIHSSRGSRRKNSIIRRDPDGWPVVHLC</sequence>
<dbReference type="VEuPathDB" id="FungiDB:CIMG_00980"/>
<name>J3KI59_COCIM</name>
<feature type="region of interest" description="Disordered" evidence="1">
    <location>
        <begin position="1"/>
        <end position="28"/>
    </location>
</feature>
<reference evidence="3" key="1">
    <citation type="journal article" date="2009" name="Genome Res.">
        <title>Comparative genomic analyses of the human fungal pathogens Coccidioides and their relatives.</title>
        <authorList>
            <person name="Sharpton T.J."/>
            <person name="Stajich J.E."/>
            <person name="Rounsley S.D."/>
            <person name="Gardner M.J."/>
            <person name="Wortman J.R."/>
            <person name="Jordar V.S."/>
            <person name="Maiti R."/>
            <person name="Kodira C.D."/>
            <person name="Neafsey D.E."/>
            <person name="Zeng Q."/>
            <person name="Hung C.-Y."/>
            <person name="McMahan C."/>
            <person name="Muszewska A."/>
            <person name="Grynberg M."/>
            <person name="Mandel M.A."/>
            <person name="Kellner E.M."/>
            <person name="Barker B.M."/>
            <person name="Galgiani J.N."/>
            <person name="Orbach M.J."/>
            <person name="Kirkland T.N."/>
            <person name="Cole G.T."/>
            <person name="Henn M.R."/>
            <person name="Birren B.W."/>
            <person name="Taylor J.W."/>
        </authorList>
    </citation>
    <scope>NUCLEOTIDE SEQUENCE [LARGE SCALE GENOMIC DNA]</scope>
    <source>
        <strain evidence="3">RS</strain>
    </source>
</reference>
<feature type="region of interest" description="Disordered" evidence="1">
    <location>
        <begin position="41"/>
        <end position="77"/>
    </location>
</feature>
<evidence type="ECO:0000256" key="1">
    <source>
        <dbReference type="SAM" id="MobiDB-lite"/>
    </source>
</evidence>
<dbReference type="RefSeq" id="XP_001247209.2">
    <property type="nucleotide sequence ID" value="XM_001247208.2"/>
</dbReference>
<dbReference type="Proteomes" id="UP000001261">
    <property type="component" value="Unassembled WGS sequence"/>
</dbReference>
<dbReference type="KEGG" id="cim:CIMG_00980"/>
<evidence type="ECO:0000313" key="3">
    <source>
        <dbReference type="Proteomes" id="UP000001261"/>
    </source>
</evidence>
<organism evidence="2 3">
    <name type="scientific">Coccidioides immitis (strain RS)</name>
    <name type="common">Valley fever fungus</name>
    <dbReference type="NCBI Taxonomy" id="246410"/>
    <lineage>
        <taxon>Eukaryota</taxon>
        <taxon>Fungi</taxon>
        <taxon>Dikarya</taxon>
        <taxon>Ascomycota</taxon>
        <taxon>Pezizomycotina</taxon>
        <taxon>Eurotiomycetes</taxon>
        <taxon>Eurotiomycetidae</taxon>
        <taxon>Onygenales</taxon>
        <taxon>Onygenaceae</taxon>
        <taxon>Coccidioides</taxon>
    </lineage>
</organism>